<proteinExistence type="predicted"/>
<organism evidence="1 2">
    <name type="scientific">Endocarpon pusillum</name>
    <dbReference type="NCBI Taxonomy" id="364733"/>
    <lineage>
        <taxon>Eukaryota</taxon>
        <taxon>Fungi</taxon>
        <taxon>Dikarya</taxon>
        <taxon>Ascomycota</taxon>
        <taxon>Pezizomycotina</taxon>
        <taxon>Eurotiomycetes</taxon>
        <taxon>Chaetothyriomycetidae</taxon>
        <taxon>Verrucariales</taxon>
        <taxon>Verrucariaceae</taxon>
        <taxon>Endocarpon</taxon>
    </lineage>
</organism>
<gene>
    <name evidence="1" type="ORF">GJ744_002882</name>
</gene>
<dbReference type="AlphaFoldDB" id="A0A8H7A8F9"/>
<evidence type="ECO:0000313" key="2">
    <source>
        <dbReference type="Proteomes" id="UP000606974"/>
    </source>
</evidence>
<name>A0A8H7A8F9_9EURO</name>
<protein>
    <submittedName>
        <fullName evidence="1">Uncharacterized protein</fullName>
    </submittedName>
</protein>
<accession>A0A8H7A8F9</accession>
<dbReference type="Proteomes" id="UP000606974">
    <property type="component" value="Unassembled WGS sequence"/>
</dbReference>
<comment type="caution">
    <text evidence="1">The sequence shown here is derived from an EMBL/GenBank/DDBJ whole genome shotgun (WGS) entry which is preliminary data.</text>
</comment>
<dbReference type="EMBL" id="JAACFV010000151">
    <property type="protein sequence ID" value="KAF7504053.1"/>
    <property type="molecule type" value="Genomic_DNA"/>
</dbReference>
<reference evidence="1" key="1">
    <citation type="submission" date="2020-02" db="EMBL/GenBank/DDBJ databases">
        <authorList>
            <person name="Palmer J.M."/>
        </authorList>
    </citation>
    <scope>NUCLEOTIDE SEQUENCE</scope>
    <source>
        <strain evidence="1">EPUS1.4</strain>
        <tissue evidence="1">Thallus</tissue>
    </source>
</reference>
<sequence>MKQENSIVFAHVTHVPVAPLGLPCNTITPQRPLPAKVGGGRFQAVRTRQPCMPHPFISGSIWSSSIYMPVPVPKSGVFMIYPNLPCGQMNAYLRAAAGTHPRPVTIKLYRHIFECL</sequence>
<evidence type="ECO:0000313" key="1">
    <source>
        <dbReference type="EMBL" id="KAF7504053.1"/>
    </source>
</evidence>
<keyword evidence="2" id="KW-1185">Reference proteome</keyword>